<evidence type="ECO:0000256" key="2">
    <source>
        <dbReference type="SAM" id="Phobius"/>
    </source>
</evidence>
<keyword evidence="2" id="KW-1133">Transmembrane helix</keyword>
<dbReference type="Proteomes" id="UP000095192">
    <property type="component" value="Unassembled WGS sequence"/>
</dbReference>
<keyword evidence="2" id="KW-0472">Membrane</keyword>
<proteinExistence type="predicted"/>
<evidence type="ECO:0000313" key="3">
    <source>
        <dbReference type="EMBL" id="OEH74009.1"/>
    </source>
</evidence>
<comment type="caution">
    <text evidence="3">The sequence shown here is derived from an EMBL/GenBank/DDBJ whole genome shotgun (WGS) entry which is preliminary data.</text>
</comment>
<keyword evidence="4" id="KW-1185">Reference proteome</keyword>
<organism evidence="3 4">
    <name type="scientific">Cyclospora cayetanensis</name>
    <dbReference type="NCBI Taxonomy" id="88456"/>
    <lineage>
        <taxon>Eukaryota</taxon>
        <taxon>Sar</taxon>
        <taxon>Alveolata</taxon>
        <taxon>Apicomplexa</taxon>
        <taxon>Conoidasida</taxon>
        <taxon>Coccidia</taxon>
        <taxon>Eucoccidiorida</taxon>
        <taxon>Eimeriorina</taxon>
        <taxon>Eimeriidae</taxon>
        <taxon>Cyclospora</taxon>
    </lineage>
</organism>
<feature type="transmembrane region" description="Helical" evidence="2">
    <location>
        <begin position="138"/>
        <end position="158"/>
    </location>
</feature>
<evidence type="ECO:0008006" key="5">
    <source>
        <dbReference type="Google" id="ProtNLM"/>
    </source>
</evidence>
<evidence type="ECO:0000256" key="1">
    <source>
        <dbReference type="SAM" id="MobiDB-lite"/>
    </source>
</evidence>
<sequence>MVLLPSVFVSTRGAKRHQIQRTNMLRSCSQVGFCVAITLAACSYPNVPVDALPNGEIHDFTSESASLLEQTELQHVPDIPQTAYPTDASFDILEEAGHAKEWDEGSSLTDDQHASVLSHQEFEATQHAQLRSIIGKNLVLKGFIIVIVAAILFTILAIKVPIHTLEFLDSVDYVLPPDTTTEEKQVARNLDLIFLIFLLMAGGLGIMGFGALSSSWATKTASWPPQRASIETVDAELEEHDTPVVNQELPSGDPPSSDLVE</sequence>
<feature type="transmembrane region" description="Helical" evidence="2">
    <location>
        <begin position="192"/>
        <end position="212"/>
    </location>
</feature>
<name>A0A1D3CS49_9EIME</name>
<keyword evidence="2" id="KW-0812">Transmembrane</keyword>
<feature type="region of interest" description="Disordered" evidence="1">
    <location>
        <begin position="230"/>
        <end position="261"/>
    </location>
</feature>
<dbReference type="InParanoid" id="A0A1D3CS49"/>
<reference evidence="3 4" key="1">
    <citation type="journal article" date="2016" name="BMC Genomics">
        <title>Comparative genomics reveals Cyclospora cayetanensis possesses coccidia-like metabolism and invasion components but unique surface antigens.</title>
        <authorList>
            <person name="Liu S."/>
            <person name="Wang L."/>
            <person name="Zheng H."/>
            <person name="Xu Z."/>
            <person name="Roellig D.M."/>
            <person name="Li N."/>
            <person name="Frace M.A."/>
            <person name="Tang K."/>
            <person name="Arrowood M.J."/>
            <person name="Moss D.M."/>
            <person name="Zhang L."/>
            <person name="Feng Y."/>
            <person name="Xiao L."/>
        </authorList>
    </citation>
    <scope>NUCLEOTIDE SEQUENCE [LARGE SCALE GENOMIC DNA]</scope>
    <source>
        <strain evidence="3 4">CHN_HEN01</strain>
    </source>
</reference>
<evidence type="ECO:0000313" key="4">
    <source>
        <dbReference type="Proteomes" id="UP000095192"/>
    </source>
</evidence>
<gene>
    <name evidence="3" type="ORF">cyc_01734</name>
</gene>
<dbReference type="AlphaFoldDB" id="A0A1D3CS49"/>
<accession>A0A1D3CS49</accession>
<dbReference type="EMBL" id="JROU02002170">
    <property type="protein sequence ID" value="OEH74009.1"/>
    <property type="molecule type" value="Genomic_DNA"/>
</dbReference>
<protein>
    <recommendedName>
        <fullName evidence="5">Transmembrane protein</fullName>
    </recommendedName>
</protein>
<dbReference type="VEuPathDB" id="ToxoDB:cyc_01734"/>